<keyword evidence="1" id="KW-0472">Membrane</keyword>
<dbReference type="Proteomes" id="UP000276128">
    <property type="component" value="Unassembled WGS sequence"/>
</dbReference>
<evidence type="ECO:0000313" key="2">
    <source>
        <dbReference type="EMBL" id="RTE06833.1"/>
    </source>
</evidence>
<keyword evidence="1" id="KW-1133">Transmembrane helix</keyword>
<keyword evidence="1" id="KW-0812">Transmembrane</keyword>
<feature type="transmembrane region" description="Helical" evidence="1">
    <location>
        <begin position="9"/>
        <end position="29"/>
    </location>
</feature>
<name>A0A3S0A1R4_9BACL</name>
<sequence length="88" mass="10337">MSKQKRLQIYLEKSLWCLPVIILILGAVSVVKESIWWTLIGFFLFAGILVISIRAWFGMGREVELEQEELEADEERADLETTLLRQYY</sequence>
<feature type="transmembrane region" description="Helical" evidence="1">
    <location>
        <begin position="35"/>
        <end position="57"/>
    </location>
</feature>
<keyword evidence="3" id="KW-1185">Reference proteome</keyword>
<accession>A0A3S0A1R4</accession>
<evidence type="ECO:0000313" key="3">
    <source>
        <dbReference type="Proteomes" id="UP000276128"/>
    </source>
</evidence>
<reference evidence="2 3" key="1">
    <citation type="submission" date="2018-12" db="EMBL/GenBank/DDBJ databases">
        <title>Bacillus ochoae sp. nov., Paenibacillus whitsoniae sp. nov., Paenibacillus spiritus sp. nov. Isolated from the Mars Exploration Rover during spacecraft assembly.</title>
        <authorList>
            <person name="Seuylemezian A."/>
            <person name="Vaishampayan P."/>
        </authorList>
    </citation>
    <scope>NUCLEOTIDE SEQUENCE [LARGE SCALE GENOMIC DNA]</scope>
    <source>
        <strain evidence="2 3">MER 54</strain>
    </source>
</reference>
<protein>
    <submittedName>
        <fullName evidence="2">Uncharacterized protein</fullName>
    </submittedName>
</protein>
<comment type="caution">
    <text evidence="2">The sequence shown here is derived from an EMBL/GenBank/DDBJ whole genome shotgun (WGS) entry which is preliminary data.</text>
</comment>
<dbReference type="AlphaFoldDB" id="A0A3S0A1R4"/>
<evidence type="ECO:0000256" key="1">
    <source>
        <dbReference type="SAM" id="Phobius"/>
    </source>
</evidence>
<dbReference type="EMBL" id="RXHU01000071">
    <property type="protein sequence ID" value="RTE06833.1"/>
    <property type="molecule type" value="Genomic_DNA"/>
</dbReference>
<gene>
    <name evidence="2" type="ORF">EJQ19_22255</name>
</gene>
<organism evidence="2 3">
    <name type="scientific">Paenibacillus whitsoniae</name>
    <dbReference type="NCBI Taxonomy" id="2496558"/>
    <lineage>
        <taxon>Bacteria</taxon>
        <taxon>Bacillati</taxon>
        <taxon>Bacillota</taxon>
        <taxon>Bacilli</taxon>
        <taxon>Bacillales</taxon>
        <taxon>Paenibacillaceae</taxon>
        <taxon>Paenibacillus</taxon>
    </lineage>
</organism>
<dbReference type="OrthoDB" id="2626816at2"/>
<dbReference type="RefSeq" id="WP_126143442.1">
    <property type="nucleotide sequence ID" value="NZ_RXHU01000071.1"/>
</dbReference>
<proteinExistence type="predicted"/>